<dbReference type="PANTHER" id="PTHR18860">
    <property type="entry name" value="14-3-3 PROTEIN"/>
    <property type="match status" value="1"/>
</dbReference>
<dbReference type="PROSITE" id="PS00797">
    <property type="entry name" value="1433_2"/>
    <property type="match status" value="1"/>
</dbReference>
<dbReference type="Pfam" id="PF00244">
    <property type="entry name" value="14-3-3"/>
    <property type="match status" value="1"/>
</dbReference>
<evidence type="ECO:0000256" key="2">
    <source>
        <dbReference type="ARBA" id="ARBA00009756"/>
    </source>
</evidence>
<dbReference type="FunFam" id="3.30.505.10:FF:000026">
    <property type="entry name" value="adapter molecule crk isoform X1"/>
    <property type="match status" value="1"/>
</dbReference>
<dbReference type="SMART" id="SM00252">
    <property type="entry name" value="SH2"/>
    <property type="match status" value="1"/>
</dbReference>
<proteinExistence type="inferred from homology"/>
<dbReference type="GO" id="GO:1902531">
    <property type="term" value="P:regulation of intracellular signal transduction"/>
    <property type="evidence" value="ECO:0007669"/>
    <property type="project" value="UniProtKB-ARBA"/>
</dbReference>
<dbReference type="Proteomes" id="UP000290572">
    <property type="component" value="Unassembled WGS sequence"/>
</dbReference>
<evidence type="ECO:0000259" key="12">
    <source>
        <dbReference type="PROSITE" id="PS50001"/>
    </source>
</evidence>
<evidence type="ECO:0000256" key="5">
    <source>
        <dbReference type="ARBA" id="ARBA00022999"/>
    </source>
</evidence>
<dbReference type="Pfam" id="PF00017">
    <property type="entry name" value="SH2"/>
    <property type="match status" value="1"/>
</dbReference>
<dbReference type="STRING" id="84645.A0A498NJS6"/>
<dbReference type="CDD" id="cd11758">
    <property type="entry name" value="SH3_CRK_N"/>
    <property type="match status" value="1"/>
</dbReference>
<dbReference type="SUPFAM" id="SSF55550">
    <property type="entry name" value="SH2 domain"/>
    <property type="match status" value="1"/>
</dbReference>
<dbReference type="SMART" id="SM00101">
    <property type="entry name" value="14_3_3"/>
    <property type="match status" value="1"/>
</dbReference>
<evidence type="ECO:0000256" key="1">
    <source>
        <dbReference type="ARBA" id="ARBA00006141"/>
    </source>
</evidence>
<dbReference type="EMBL" id="QBIY01011422">
    <property type="protein sequence ID" value="RXN32123.1"/>
    <property type="molecule type" value="Genomic_DNA"/>
</dbReference>
<feature type="region of interest" description="Disordered" evidence="11">
    <location>
        <begin position="193"/>
        <end position="238"/>
    </location>
</feature>
<evidence type="ECO:0000313" key="14">
    <source>
        <dbReference type="EMBL" id="RXN32123.1"/>
    </source>
</evidence>
<feature type="domain" description="SH2" evidence="12">
    <location>
        <begin position="13"/>
        <end position="111"/>
    </location>
</feature>
<dbReference type="InterPro" id="IPR000308">
    <property type="entry name" value="14-3-3"/>
</dbReference>
<evidence type="ECO:0000256" key="3">
    <source>
        <dbReference type="ARBA" id="ARBA00011625"/>
    </source>
</evidence>
<name>A0A498NJS6_LABRO</name>
<dbReference type="InterPro" id="IPR036815">
    <property type="entry name" value="14-3-3_dom_sf"/>
</dbReference>
<keyword evidence="6" id="KW-0449">Lipoprotein</keyword>
<feature type="compositionally biased region" description="Gly residues" evidence="11">
    <location>
        <begin position="199"/>
        <end position="210"/>
    </location>
</feature>
<evidence type="ECO:0000256" key="4">
    <source>
        <dbReference type="ARBA" id="ARBA00022443"/>
    </source>
</evidence>
<dbReference type="AlphaFoldDB" id="A0A498NJS6"/>
<accession>A0A498NJS6</accession>
<dbReference type="FunFam" id="1.20.190.20:FF:000002">
    <property type="entry name" value="14-3-3 protein epsilon"/>
    <property type="match status" value="1"/>
</dbReference>
<sequence length="517" mass="57534">MAGNFDSEDRGSWYWGRLSRQEAVSLLQGQRHGVFLVRDSITIPGDYVLSVSENSKVSHYIINSISSNRQSGPGLAPPRFRIGDQEFDALPALLEFYKIHYLDTTTLIEPISKAKHSSFISVNAGTGGAPPRLEEEYVRALFDFPGNDDEDLPFRKGDILRVLEKPEEQWWNAQNSEGRIGMIPVPYVEKYRPASPTSGGPGGSVGGPGAHGNSDGHGSQSQPLLGEPGQYAQPTSLPNLQNGPVYARAIQKRVPNAYDKTALALEVGDMVKVTKINVNGQWEEMVDSMKKVAGMDVELTVEERNLLSVAYKNVIGARRASWRIISSIEQKEENKGGEDKLKMIREYRQTVETELKSICNDILDVLDKHLIPAANSGESKVFYYKMKGDYHRYLAEFATGNDRKEAAENSLVAYKAASDIAMTDLQPTHPIRLGLALNFSVFYYEILNSPDRACRLAKAAFDDAIAELDTLSEESYKDSTLIMQLLRDNLTLWTSDMQGDGEEQNKEALQDVEDENQ</sequence>
<comment type="subunit">
    <text evidence="3">Homodimer, and heterodimer with other family members.</text>
</comment>
<keyword evidence="4 9" id="KW-0728">SH3 domain</keyword>
<dbReference type="PROSITE" id="PS00796">
    <property type="entry name" value="1433_1"/>
    <property type="match status" value="1"/>
</dbReference>
<dbReference type="InterPro" id="IPR036028">
    <property type="entry name" value="SH3-like_dom_sf"/>
</dbReference>
<dbReference type="PRINTS" id="PR00401">
    <property type="entry name" value="SH2DOMAIN"/>
</dbReference>
<comment type="similarity">
    <text evidence="1 10">Belongs to the 14-3-3 family.</text>
</comment>
<protein>
    <recommendedName>
        <fullName evidence="7">14-3-3 protein epsilon</fullName>
    </recommendedName>
</protein>
<dbReference type="CDD" id="cd09926">
    <property type="entry name" value="SH2_CRK_like"/>
    <property type="match status" value="1"/>
</dbReference>
<evidence type="ECO:0000256" key="11">
    <source>
        <dbReference type="SAM" id="MobiDB-lite"/>
    </source>
</evidence>
<evidence type="ECO:0000259" key="13">
    <source>
        <dbReference type="PROSITE" id="PS50002"/>
    </source>
</evidence>
<dbReference type="FunFam" id="2.30.30.40:FF:000157">
    <property type="entry name" value="adapter molecule crk isoform X1"/>
    <property type="match status" value="1"/>
</dbReference>
<keyword evidence="5 8" id="KW-0727">SH2 domain</keyword>
<dbReference type="InterPro" id="IPR035457">
    <property type="entry name" value="CRK_SH3_N"/>
</dbReference>
<evidence type="ECO:0000256" key="10">
    <source>
        <dbReference type="RuleBase" id="RU003466"/>
    </source>
</evidence>
<dbReference type="PRINTS" id="PR00452">
    <property type="entry name" value="SH3DOMAIN"/>
</dbReference>
<evidence type="ECO:0000313" key="15">
    <source>
        <dbReference type="Proteomes" id="UP000290572"/>
    </source>
</evidence>
<dbReference type="Gene3D" id="2.30.30.40">
    <property type="entry name" value="SH3 Domains"/>
    <property type="match status" value="1"/>
</dbReference>
<reference evidence="14 15" key="1">
    <citation type="submission" date="2018-03" db="EMBL/GenBank/DDBJ databases">
        <title>Draft genome sequence of Rohu Carp (Labeo rohita).</title>
        <authorList>
            <person name="Das P."/>
            <person name="Kushwaha B."/>
            <person name="Joshi C.G."/>
            <person name="Kumar D."/>
            <person name="Nagpure N.S."/>
            <person name="Sahoo L."/>
            <person name="Das S.P."/>
            <person name="Bit A."/>
            <person name="Patnaik S."/>
            <person name="Meher P.K."/>
            <person name="Jayasankar P."/>
            <person name="Koringa P.G."/>
            <person name="Patel N.V."/>
            <person name="Hinsu A.T."/>
            <person name="Kumar R."/>
            <person name="Pandey M."/>
            <person name="Agarwal S."/>
            <person name="Srivastava S."/>
            <person name="Singh M."/>
            <person name="Iquebal M.A."/>
            <person name="Jaiswal S."/>
            <person name="Angadi U.B."/>
            <person name="Kumar N."/>
            <person name="Raza M."/>
            <person name="Shah T.M."/>
            <person name="Rai A."/>
            <person name="Jena J.K."/>
        </authorList>
    </citation>
    <scope>NUCLEOTIDE SEQUENCE [LARGE SCALE GENOMIC DNA]</scope>
    <source>
        <strain evidence="14">DASCIFA01</strain>
        <tissue evidence="14">Testis</tissue>
    </source>
</reference>
<evidence type="ECO:0000256" key="9">
    <source>
        <dbReference type="PROSITE-ProRule" id="PRU00192"/>
    </source>
</evidence>
<dbReference type="InterPro" id="IPR000980">
    <property type="entry name" value="SH2"/>
</dbReference>
<feature type="domain" description="SH3" evidence="13">
    <location>
        <begin position="133"/>
        <end position="193"/>
    </location>
</feature>
<dbReference type="PRINTS" id="PR00305">
    <property type="entry name" value="1433ZETA"/>
</dbReference>
<dbReference type="PROSITE" id="PS50002">
    <property type="entry name" value="SH3"/>
    <property type="match status" value="1"/>
</dbReference>
<evidence type="ECO:0000256" key="8">
    <source>
        <dbReference type="PROSITE-ProRule" id="PRU00191"/>
    </source>
</evidence>
<dbReference type="SUPFAM" id="SSF48445">
    <property type="entry name" value="14-3-3 protein"/>
    <property type="match status" value="1"/>
</dbReference>
<organism evidence="14 15">
    <name type="scientific">Labeo rohita</name>
    <name type="common">Indian major carp</name>
    <name type="synonym">Cyprinus rohita</name>
    <dbReference type="NCBI Taxonomy" id="84645"/>
    <lineage>
        <taxon>Eukaryota</taxon>
        <taxon>Metazoa</taxon>
        <taxon>Chordata</taxon>
        <taxon>Craniata</taxon>
        <taxon>Vertebrata</taxon>
        <taxon>Euteleostomi</taxon>
        <taxon>Actinopterygii</taxon>
        <taxon>Neopterygii</taxon>
        <taxon>Teleostei</taxon>
        <taxon>Ostariophysi</taxon>
        <taxon>Cypriniformes</taxon>
        <taxon>Cyprinidae</taxon>
        <taxon>Labeoninae</taxon>
        <taxon>Labeonini</taxon>
        <taxon>Labeo</taxon>
    </lineage>
</organism>
<keyword evidence="15" id="KW-1185">Reference proteome</keyword>
<dbReference type="CDD" id="cd10020">
    <property type="entry name" value="14-3-3_epsilon"/>
    <property type="match status" value="1"/>
</dbReference>
<dbReference type="PROSITE" id="PS50001">
    <property type="entry name" value="SH2"/>
    <property type="match status" value="1"/>
</dbReference>
<feature type="region of interest" description="Disordered" evidence="11">
    <location>
        <begin position="496"/>
        <end position="517"/>
    </location>
</feature>
<dbReference type="GO" id="GO:2000145">
    <property type="term" value="P:regulation of cell motility"/>
    <property type="evidence" value="ECO:0007669"/>
    <property type="project" value="UniProtKB-ARBA"/>
</dbReference>
<dbReference type="InterPro" id="IPR001452">
    <property type="entry name" value="SH3_domain"/>
</dbReference>
<evidence type="ECO:0000256" key="6">
    <source>
        <dbReference type="ARBA" id="ARBA00023288"/>
    </source>
</evidence>
<dbReference type="Pfam" id="PF00018">
    <property type="entry name" value="SH3_1"/>
    <property type="match status" value="1"/>
</dbReference>
<comment type="similarity">
    <text evidence="2">Belongs to the CRK family.</text>
</comment>
<dbReference type="Gene3D" id="1.20.190.20">
    <property type="entry name" value="14-3-3 domain"/>
    <property type="match status" value="1"/>
</dbReference>
<evidence type="ECO:0000256" key="7">
    <source>
        <dbReference type="ARBA" id="ARBA00039427"/>
    </source>
</evidence>
<dbReference type="Gene3D" id="3.30.505.10">
    <property type="entry name" value="SH2 domain"/>
    <property type="match status" value="1"/>
</dbReference>
<dbReference type="SMART" id="SM00326">
    <property type="entry name" value="SH3"/>
    <property type="match status" value="1"/>
</dbReference>
<comment type="caution">
    <text evidence="14">The sequence shown here is derived from an EMBL/GenBank/DDBJ whole genome shotgun (WGS) entry which is preliminary data.</text>
</comment>
<dbReference type="InterPro" id="IPR023410">
    <property type="entry name" value="14-3-3_domain"/>
</dbReference>
<dbReference type="SUPFAM" id="SSF50044">
    <property type="entry name" value="SH3-domain"/>
    <property type="match status" value="1"/>
</dbReference>
<gene>
    <name evidence="14" type="ORF">ROHU_016398</name>
</gene>
<dbReference type="InterPro" id="IPR023409">
    <property type="entry name" value="14-3-3_CS"/>
</dbReference>
<dbReference type="InterPro" id="IPR036860">
    <property type="entry name" value="SH2_dom_sf"/>
</dbReference>